<feature type="region of interest" description="Disordered" evidence="1">
    <location>
        <begin position="71"/>
        <end position="96"/>
    </location>
</feature>
<accession>A0A8R7PNH9</accession>
<evidence type="ECO:0000313" key="2">
    <source>
        <dbReference type="EnsemblPlants" id="TuG1812G0300000395.01.T01.cds469646"/>
    </source>
</evidence>
<dbReference type="Gramene" id="TuG1812G0300000395.01.T01">
    <property type="protein sequence ID" value="TuG1812G0300000395.01.T01.cds469646"/>
    <property type="gene ID" value="TuG1812G0300000395.01"/>
</dbReference>
<feature type="region of interest" description="Disordered" evidence="1">
    <location>
        <begin position="1"/>
        <end position="20"/>
    </location>
</feature>
<proteinExistence type="predicted"/>
<feature type="compositionally biased region" description="Basic and acidic residues" evidence="1">
    <location>
        <begin position="221"/>
        <end position="235"/>
    </location>
</feature>
<keyword evidence="3" id="KW-1185">Reference proteome</keyword>
<feature type="compositionally biased region" description="Polar residues" evidence="1">
    <location>
        <begin position="1"/>
        <end position="19"/>
    </location>
</feature>
<evidence type="ECO:0000313" key="3">
    <source>
        <dbReference type="Proteomes" id="UP000015106"/>
    </source>
</evidence>
<feature type="region of interest" description="Disordered" evidence="1">
    <location>
        <begin position="190"/>
        <end position="235"/>
    </location>
</feature>
<dbReference type="AlphaFoldDB" id="A0A8R7PNH9"/>
<sequence length="235" mass="24788">MQAPRSQVTTASHRPTQARSYVHRTPQFVESHPREPIEQIIRAATYRTYVCTLLTRRHRSTSQSARAGLADLDDHGRLGHGHGGNGDAGPGHGDGELRAAVVHGSPDLAQGGVVGEVEPAEEGGDAALDVVARLALGLPPQVPLAGDDQHLALLLHLHLDLLLGDARGEPGAEDVGLRRLPALDVGVGERRGVAGQPGVGAAGRRGAEDAAEGVPRVQGQRVEEPHQRHPLDRFS</sequence>
<name>A0A8R7PNH9_TRIUA</name>
<reference evidence="2" key="3">
    <citation type="submission" date="2022-06" db="UniProtKB">
        <authorList>
            <consortium name="EnsemblPlants"/>
        </authorList>
    </citation>
    <scope>IDENTIFICATION</scope>
</reference>
<gene>
    <name evidence="2" type="primary">LOC125542405</name>
</gene>
<dbReference type="Proteomes" id="UP000015106">
    <property type="component" value="Chromosome 3"/>
</dbReference>
<feature type="compositionally biased region" description="Gly residues" evidence="1">
    <location>
        <begin position="81"/>
        <end position="92"/>
    </location>
</feature>
<evidence type="ECO:0000256" key="1">
    <source>
        <dbReference type="SAM" id="MobiDB-lite"/>
    </source>
</evidence>
<reference evidence="3" key="1">
    <citation type="journal article" date="2013" name="Nature">
        <title>Draft genome of the wheat A-genome progenitor Triticum urartu.</title>
        <authorList>
            <person name="Ling H.Q."/>
            <person name="Zhao S."/>
            <person name="Liu D."/>
            <person name="Wang J."/>
            <person name="Sun H."/>
            <person name="Zhang C."/>
            <person name="Fan H."/>
            <person name="Li D."/>
            <person name="Dong L."/>
            <person name="Tao Y."/>
            <person name="Gao C."/>
            <person name="Wu H."/>
            <person name="Li Y."/>
            <person name="Cui Y."/>
            <person name="Guo X."/>
            <person name="Zheng S."/>
            <person name="Wang B."/>
            <person name="Yu K."/>
            <person name="Liang Q."/>
            <person name="Yang W."/>
            <person name="Lou X."/>
            <person name="Chen J."/>
            <person name="Feng M."/>
            <person name="Jian J."/>
            <person name="Zhang X."/>
            <person name="Luo G."/>
            <person name="Jiang Y."/>
            <person name="Liu J."/>
            <person name="Wang Z."/>
            <person name="Sha Y."/>
            <person name="Zhang B."/>
            <person name="Wu H."/>
            <person name="Tang D."/>
            <person name="Shen Q."/>
            <person name="Xue P."/>
            <person name="Zou S."/>
            <person name="Wang X."/>
            <person name="Liu X."/>
            <person name="Wang F."/>
            <person name="Yang Y."/>
            <person name="An X."/>
            <person name="Dong Z."/>
            <person name="Zhang K."/>
            <person name="Zhang X."/>
            <person name="Luo M.C."/>
            <person name="Dvorak J."/>
            <person name="Tong Y."/>
            <person name="Wang J."/>
            <person name="Yang H."/>
            <person name="Li Z."/>
            <person name="Wang D."/>
            <person name="Zhang A."/>
            <person name="Wang J."/>
        </authorList>
    </citation>
    <scope>NUCLEOTIDE SEQUENCE</scope>
    <source>
        <strain evidence="3">cv. G1812</strain>
    </source>
</reference>
<protein>
    <submittedName>
        <fullName evidence="2">Uncharacterized protein</fullName>
    </submittedName>
</protein>
<dbReference type="EnsemblPlants" id="TuG1812G0300000395.01.T01">
    <property type="protein sequence ID" value="TuG1812G0300000395.01.T01.cds469646"/>
    <property type="gene ID" value="TuG1812G0300000395.01"/>
</dbReference>
<reference evidence="2" key="2">
    <citation type="submission" date="2018-03" db="EMBL/GenBank/DDBJ databases">
        <title>The Triticum urartu genome reveals the dynamic nature of wheat genome evolution.</title>
        <authorList>
            <person name="Ling H."/>
            <person name="Ma B."/>
            <person name="Shi X."/>
            <person name="Liu H."/>
            <person name="Dong L."/>
            <person name="Sun H."/>
            <person name="Cao Y."/>
            <person name="Gao Q."/>
            <person name="Zheng S."/>
            <person name="Li Y."/>
            <person name="Yu Y."/>
            <person name="Du H."/>
            <person name="Qi M."/>
            <person name="Li Y."/>
            <person name="Yu H."/>
            <person name="Cui Y."/>
            <person name="Wang N."/>
            <person name="Chen C."/>
            <person name="Wu H."/>
            <person name="Zhao Y."/>
            <person name="Zhang J."/>
            <person name="Li Y."/>
            <person name="Zhou W."/>
            <person name="Zhang B."/>
            <person name="Hu W."/>
            <person name="Eijk M."/>
            <person name="Tang J."/>
            <person name="Witsenboer H."/>
            <person name="Zhao S."/>
            <person name="Li Z."/>
            <person name="Zhang A."/>
            <person name="Wang D."/>
            <person name="Liang C."/>
        </authorList>
    </citation>
    <scope>NUCLEOTIDE SEQUENCE [LARGE SCALE GENOMIC DNA]</scope>
    <source>
        <strain evidence="2">cv. G1812</strain>
    </source>
</reference>
<organism evidence="2 3">
    <name type="scientific">Triticum urartu</name>
    <name type="common">Red wild einkorn</name>
    <name type="synonym">Crithodium urartu</name>
    <dbReference type="NCBI Taxonomy" id="4572"/>
    <lineage>
        <taxon>Eukaryota</taxon>
        <taxon>Viridiplantae</taxon>
        <taxon>Streptophyta</taxon>
        <taxon>Embryophyta</taxon>
        <taxon>Tracheophyta</taxon>
        <taxon>Spermatophyta</taxon>
        <taxon>Magnoliopsida</taxon>
        <taxon>Liliopsida</taxon>
        <taxon>Poales</taxon>
        <taxon>Poaceae</taxon>
        <taxon>BOP clade</taxon>
        <taxon>Pooideae</taxon>
        <taxon>Triticodae</taxon>
        <taxon>Triticeae</taxon>
        <taxon>Triticinae</taxon>
        <taxon>Triticum</taxon>
    </lineage>
</organism>